<evidence type="ECO:0000313" key="4">
    <source>
        <dbReference type="EMBL" id="KIK37041.1"/>
    </source>
</evidence>
<dbReference type="HOGENOM" id="CLU_092489_1_0_1"/>
<keyword evidence="5" id="KW-1185">Reference proteome</keyword>
<dbReference type="PANTHER" id="PTHR21193:SF3">
    <property type="entry name" value="OXIDOREDUCTASE-LIKE DOMAIN-CONTAINING PROTEIN 1"/>
    <property type="match status" value="1"/>
</dbReference>
<dbReference type="EMBL" id="KN835479">
    <property type="protein sequence ID" value="KIK37041.1"/>
    <property type="molecule type" value="Genomic_DNA"/>
</dbReference>
<dbReference type="OrthoDB" id="10064411at2759"/>
<dbReference type="Proteomes" id="UP000054485">
    <property type="component" value="Unassembled WGS sequence"/>
</dbReference>
<dbReference type="GO" id="GO:0005739">
    <property type="term" value="C:mitochondrion"/>
    <property type="evidence" value="ECO:0007669"/>
    <property type="project" value="TreeGrafter"/>
</dbReference>
<dbReference type="InterPro" id="IPR019180">
    <property type="entry name" value="Oxidoreductase-like_N"/>
</dbReference>
<dbReference type="PANTHER" id="PTHR21193">
    <property type="entry name" value="OXIDOREDUCTASE-LIKE DOMAIN-CONTAINING PROTEIN 1"/>
    <property type="match status" value="1"/>
</dbReference>
<proteinExistence type="predicted"/>
<reference evidence="4 5" key="1">
    <citation type="submission" date="2014-04" db="EMBL/GenBank/DDBJ databases">
        <authorList>
            <consortium name="DOE Joint Genome Institute"/>
            <person name="Kuo A."/>
            <person name="Ruytinx J."/>
            <person name="Rineau F."/>
            <person name="Colpaert J."/>
            <person name="Kohler A."/>
            <person name="Nagy L.G."/>
            <person name="Floudas D."/>
            <person name="Copeland A."/>
            <person name="Barry K.W."/>
            <person name="Cichocki N."/>
            <person name="Veneault-Fourrey C."/>
            <person name="LaButti K."/>
            <person name="Lindquist E.A."/>
            <person name="Lipzen A."/>
            <person name="Lundell T."/>
            <person name="Morin E."/>
            <person name="Murat C."/>
            <person name="Sun H."/>
            <person name="Tunlid A."/>
            <person name="Henrissat B."/>
            <person name="Grigoriev I.V."/>
            <person name="Hibbett D.S."/>
            <person name="Martin F."/>
            <person name="Nordberg H.P."/>
            <person name="Cantor M.N."/>
            <person name="Hua S.X."/>
        </authorList>
    </citation>
    <scope>NUCLEOTIDE SEQUENCE [LARGE SCALE GENOMIC DNA]</scope>
    <source>
        <strain evidence="4 5">UH-Slu-Lm8-n1</strain>
    </source>
</reference>
<name>A0A0D0A646_9AGAM</name>
<feature type="coiled-coil region" evidence="1">
    <location>
        <begin position="168"/>
        <end position="195"/>
    </location>
</feature>
<keyword evidence="1" id="KW-0175">Coiled coil</keyword>
<sequence length="229" mass="26061">MPCFRSFPFPTNTTSSSNGVLSIPSISRNYWSNRNRGGQNLTERYRRLENTLRGRNAIMKQISEISQDSEDASKVRSPPLSSSSSYGAQNTPDTIAGFVIPEEPIPPSDEECCMSGCAICVYDLYEESLEAYKESIVALRSSLSALAIPDFEWPDRVRTNTPAAEKRHEVVLNAFEEMERQLKEKKERRAAVESEKRMRGELLSDDTAMSPINMQMFYEGIRWLLFPKR</sequence>
<dbReference type="InParanoid" id="A0A0D0A646"/>
<protein>
    <recommendedName>
        <fullName evidence="3">Oxidoreductase-like domain-containing protein</fullName>
    </recommendedName>
</protein>
<evidence type="ECO:0000256" key="2">
    <source>
        <dbReference type="SAM" id="MobiDB-lite"/>
    </source>
</evidence>
<evidence type="ECO:0000259" key="3">
    <source>
        <dbReference type="Pfam" id="PF09791"/>
    </source>
</evidence>
<feature type="region of interest" description="Disordered" evidence="2">
    <location>
        <begin position="63"/>
        <end position="93"/>
    </location>
</feature>
<dbReference type="Pfam" id="PF09791">
    <property type="entry name" value="Oxidored-like"/>
    <property type="match status" value="1"/>
</dbReference>
<reference evidence="5" key="2">
    <citation type="submission" date="2015-01" db="EMBL/GenBank/DDBJ databases">
        <title>Evolutionary Origins and Diversification of the Mycorrhizal Mutualists.</title>
        <authorList>
            <consortium name="DOE Joint Genome Institute"/>
            <consortium name="Mycorrhizal Genomics Consortium"/>
            <person name="Kohler A."/>
            <person name="Kuo A."/>
            <person name="Nagy L.G."/>
            <person name="Floudas D."/>
            <person name="Copeland A."/>
            <person name="Barry K.W."/>
            <person name="Cichocki N."/>
            <person name="Veneault-Fourrey C."/>
            <person name="LaButti K."/>
            <person name="Lindquist E.A."/>
            <person name="Lipzen A."/>
            <person name="Lundell T."/>
            <person name="Morin E."/>
            <person name="Murat C."/>
            <person name="Riley R."/>
            <person name="Ohm R."/>
            <person name="Sun H."/>
            <person name="Tunlid A."/>
            <person name="Henrissat B."/>
            <person name="Grigoriev I.V."/>
            <person name="Hibbett D.S."/>
            <person name="Martin F."/>
        </authorList>
    </citation>
    <scope>NUCLEOTIDE SEQUENCE [LARGE SCALE GENOMIC DNA]</scope>
    <source>
        <strain evidence="5">UH-Slu-Lm8-n1</strain>
    </source>
</reference>
<dbReference type="InterPro" id="IPR039251">
    <property type="entry name" value="OXLD1"/>
</dbReference>
<evidence type="ECO:0000313" key="5">
    <source>
        <dbReference type="Proteomes" id="UP000054485"/>
    </source>
</evidence>
<evidence type="ECO:0000256" key="1">
    <source>
        <dbReference type="SAM" id="Coils"/>
    </source>
</evidence>
<accession>A0A0D0A646</accession>
<dbReference type="AlphaFoldDB" id="A0A0D0A646"/>
<dbReference type="STRING" id="930992.A0A0D0A646"/>
<feature type="domain" description="Oxidoreductase-like" evidence="3">
    <location>
        <begin position="94"/>
        <end position="136"/>
    </location>
</feature>
<gene>
    <name evidence="4" type="ORF">CY34DRAFT_810763</name>
</gene>
<organism evidence="4 5">
    <name type="scientific">Suillus luteus UH-Slu-Lm8-n1</name>
    <dbReference type="NCBI Taxonomy" id="930992"/>
    <lineage>
        <taxon>Eukaryota</taxon>
        <taxon>Fungi</taxon>
        <taxon>Dikarya</taxon>
        <taxon>Basidiomycota</taxon>
        <taxon>Agaricomycotina</taxon>
        <taxon>Agaricomycetes</taxon>
        <taxon>Agaricomycetidae</taxon>
        <taxon>Boletales</taxon>
        <taxon>Suillineae</taxon>
        <taxon>Suillaceae</taxon>
        <taxon>Suillus</taxon>
    </lineage>
</organism>